<evidence type="ECO:0000313" key="2">
    <source>
        <dbReference type="Proteomes" id="UP000595278"/>
    </source>
</evidence>
<evidence type="ECO:0000313" key="1">
    <source>
        <dbReference type="EMBL" id="QQP85418.1"/>
    </source>
</evidence>
<dbReference type="Proteomes" id="UP000595278">
    <property type="component" value="Chromosome"/>
</dbReference>
<accession>A0A974NF65</accession>
<sequence>MNHKQISIRGCILCIGNGVEDDTFTNPNKNVGEINHYIFPILGSGSVSNGQKSLLLEEGKLTDLTAFVGNEINYQVAKESEWVAFNSLLERTMNVQIITETPTNLYKNDLEETIFVALKGEVTINEKSLLPFKSGRLFKSNKATIILNENSILAAITFKE</sequence>
<dbReference type="KEGG" id="eaz:JHT90_13720"/>
<organism evidence="1 2">
    <name type="scientific">Entomomonas asaccharolytica</name>
    <dbReference type="NCBI Taxonomy" id="2785331"/>
    <lineage>
        <taxon>Bacteria</taxon>
        <taxon>Pseudomonadati</taxon>
        <taxon>Pseudomonadota</taxon>
        <taxon>Gammaproteobacteria</taxon>
        <taxon>Pseudomonadales</taxon>
        <taxon>Pseudomonadaceae</taxon>
        <taxon>Entomomonas</taxon>
    </lineage>
</organism>
<protein>
    <submittedName>
        <fullName evidence="1">Uncharacterized protein</fullName>
    </submittedName>
</protein>
<name>A0A974NF65_9GAMM</name>
<dbReference type="EMBL" id="CP067393">
    <property type="protein sequence ID" value="QQP85418.1"/>
    <property type="molecule type" value="Genomic_DNA"/>
</dbReference>
<dbReference type="RefSeq" id="WP_201092003.1">
    <property type="nucleotide sequence ID" value="NZ_CP067393.1"/>
</dbReference>
<dbReference type="AlphaFoldDB" id="A0A974NF65"/>
<keyword evidence="2" id="KW-1185">Reference proteome</keyword>
<reference evidence="1 2" key="1">
    <citation type="submission" date="2021-01" db="EMBL/GenBank/DDBJ databases">
        <title>Entomomonas sp. F2A isolated from a house cricket (Acheta domesticus).</title>
        <authorList>
            <person name="Spergser J."/>
            <person name="Busse H.-J."/>
        </authorList>
    </citation>
    <scope>NUCLEOTIDE SEQUENCE [LARGE SCALE GENOMIC DNA]</scope>
    <source>
        <strain evidence="1 2">F2A</strain>
    </source>
</reference>
<proteinExistence type="predicted"/>
<gene>
    <name evidence="1" type="ORF">JHT90_13720</name>
</gene>